<comment type="caution">
    <text evidence="2">The sequence shown here is derived from an EMBL/GenBank/DDBJ whole genome shotgun (WGS) entry which is preliminary data.</text>
</comment>
<keyword evidence="3" id="KW-1185">Reference proteome</keyword>
<reference evidence="2 3" key="1">
    <citation type="submission" date="2023-10" db="EMBL/GenBank/DDBJ databases">
        <title>Draft genome sequence of Xylaria bambusicola isolate GMP-LS, the root and basal stem rot pathogen of sugarcane in Indonesia.</title>
        <authorList>
            <person name="Selvaraj P."/>
            <person name="Muralishankar V."/>
            <person name="Muruganantham S."/>
            <person name="Sp S."/>
            <person name="Haryani S."/>
            <person name="Lau K.J.X."/>
            <person name="Naqvi N.I."/>
        </authorList>
    </citation>
    <scope>NUCLEOTIDE SEQUENCE [LARGE SCALE GENOMIC DNA]</scope>
    <source>
        <strain evidence="2">GMP-LS</strain>
    </source>
</reference>
<sequence length="196" mass="21576">MDDPFDSPPRPGQGGRRMPPRGRGMDRDSPDPFGTPRRPPPRMNPFVSQAAHAGWRPSPMEGHGGNRGTIFGSGGGLFGQFGERRPAPIDDDPFGGSTVAGPREQADRQARLQRAKELFGDTSRFTVEKSNVTTSGLLLRVVEALDDQRSRRFVVKASFPEIGGAIATERDWTYVSTIQNTLQFQASYSLFSREKI</sequence>
<protein>
    <submittedName>
        <fullName evidence="2">Uncharacterized protein</fullName>
    </submittedName>
</protein>
<evidence type="ECO:0000313" key="2">
    <source>
        <dbReference type="EMBL" id="KAK5632351.1"/>
    </source>
</evidence>
<dbReference type="Proteomes" id="UP001305414">
    <property type="component" value="Unassembled WGS sequence"/>
</dbReference>
<organism evidence="2 3">
    <name type="scientific">Xylaria bambusicola</name>
    <dbReference type="NCBI Taxonomy" id="326684"/>
    <lineage>
        <taxon>Eukaryota</taxon>
        <taxon>Fungi</taxon>
        <taxon>Dikarya</taxon>
        <taxon>Ascomycota</taxon>
        <taxon>Pezizomycotina</taxon>
        <taxon>Sordariomycetes</taxon>
        <taxon>Xylariomycetidae</taxon>
        <taxon>Xylariales</taxon>
        <taxon>Xylariaceae</taxon>
        <taxon>Xylaria</taxon>
    </lineage>
</organism>
<feature type="region of interest" description="Disordered" evidence="1">
    <location>
        <begin position="1"/>
        <end position="105"/>
    </location>
</feature>
<feature type="compositionally biased region" description="Pro residues" evidence="1">
    <location>
        <begin position="1"/>
        <end position="11"/>
    </location>
</feature>
<name>A0AAN7UUP1_9PEZI</name>
<dbReference type="EMBL" id="JAWHQM010000024">
    <property type="protein sequence ID" value="KAK5632351.1"/>
    <property type="molecule type" value="Genomic_DNA"/>
</dbReference>
<proteinExistence type="predicted"/>
<dbReference type="AlphaFoldDB" id="A0AAN7UUP1"/>
<accession>A0AAN7UUP1</accession>
<evidence type="ECO:0000313" key="3">
    <source>
        <dbReference type="Proteomes" id="UP001305414"/>
    </source>
</evidence>
<gene>
    <name evidence="2" type="ORF">RRF57_008065</name>
</gene>
<feature type="compositionally biased region" description="Gly residues" evidence="1">
    <location>
        <begin position="62"/>
        <end position="79"/>
    </location>
</feature>
<evidence type="ECO:0000256" key="1">
    <source>
        <dbReference type="SAM" id="MobiDB-lite"/>
    </source>
</evidence>